<dbReference type="Pfam" id="PF05635">
    <property type="entry name" value="23S_rRNA_IVP"/>
    <property type="match status" value="1"/>
</dbReference>
<evidence type="ECO:0000313" key="1">
    <source>
        <dbReference type="EMBL" id="MBC8198722.1"/>
    </source>
</evidence>
<sequence>MIKSYRDLEVWQKAMNLVAMCYQMTKKFPKNEIYGLASQLQRAAVSVPANIAE</sequence>
<dbReference type="Gene3D" id="1.20.1440.60">
    <property type="entry name" value="23S rRNA-intervening sequence"/>
    <property type="match status" value="1"/>
</dbReference>
<dbReference type="InterPro" id="IPR012657">
    <property type="entry name" value="23S_rRNA-intervening_sequence"/>
</dbReference>
<dbReference type="InterPro" id="IPR036583">
    <property type="entry name" value="23S_rRNA_IVS_sf"/>
</dbReference>
<name>A0A8J6N6M0_9BACT</name>
<accession>A0A8J6N6M0</accession>
<organism evidence="1 2">
    <name type="scientific">Candidatus Desulfaltia bathyphila</name>
    <dbReference type="NCBI Taxonomy" id="2841697"/>
    <lineage>
        <taxon>Bacteria</taxon>
        <taxon>Pseudomonadati</taxon>
        <taxon>Thermodesulfobacteriota</taxon>
        <taxon>Desulfobacteria</taxon>
        <taxon>Desulfobacterales</taxon>
        <taxon>Desulfobacterales incertae sedis</taxon>
        <taxon>Candidatus Desulfaltia</taxon>
    </lineage>
</organism>
<dbReference type="SUPFAM" id="SSF158446">
    <property type="entry name" value="IVS-encoded protein-like"/>
    <property type="match status" value="1"/>
</dbReference>
<gene>
    <name evidence="1" type="ORF">H8E80_01565</name>
</gene>
<reference evidence="1 2" key="1">
    <citation type="submission" date="2020-08" db="EMBL/GenBank/DDBJ databases">
        <title>Bridging the membrane lipid divide: bacteria of the FCB group superphylum have the potential to synthesize archaeal ether lipids.</title>
        <authorList>
            <person name="Villanueva L."/>
            <person name="Von Meijenfeldt F.A.B."/>
            <person name="Westbye A.B."/>
            <person name="Yadav S."/>
            <person name="Hopmans E.C."/>
            <person name="Dutilh B.E."/>
            <person name="Sinninghe Damste J.S."/>
        </authorList>
    </citation>
    <scope>NUCLEOTIDE SEQUENCE [LARGE SCALE GENOMIC DNA]</scope>
    <source>
        <strain evidence="1">NIOZ-UU82</strain>
    </source>
</reference>
<dbReference type="Proteomes" id="UP000603545">
    <property type="component" value="Unassembled WGS sequence"/>
</dbReference>
<dbReference type="PANTHER" id="PTHR38471:SF2">
    <property type="entry name" value="FOUR HELIX BUNDLE PROTEIN"/>
    <property type="match status" value="1"/>
</dbReference>
<dbReference type="EMBL" id="JACNLL010000022">
    <property type="protein sequence ID" value="MBC8198722.1"/>
    <property type="molecule type" value="Genomic_DNA"/>
</dbReference>
<comment type="caution">
    <text evidence="1">The sequence shown here is derived from an EMBL/GenBank/DDBJ whole genome shotgun (WGS) entry which is preliminary data.</text>
</comment>
<dbReference type="AlphaFoldDB" id="A0A8J6N6M0"/>
<feature type="non-terminal residue" evidence="1">
    <location>
        <position position="53"/>
    </location>
</feature>
<proteinExistence type="predicted"/>
<dbReference type="PANTHER" id="PTHR38471">
    <property type="entry name" value="FOUR HELIX BUNDLE PROTEIN"/>
    <property type="match status" value="1"/>
</dbReference>
<protein>
    <submittedName>
        <fullName evidence="1">Four helix bundle protein</fullName>
    </submittedName>
</protein>
<dbReference type="NCBIfam" id="TIGR02436">
    <property type="entry name" value="four helix bundle protein"/>
    <property type="match status" value="1"/>
</dbReference>
<evidence type="ECO:0000313" key="2">
    <source>
        <dbReference type="Proteomes" id="UP000603545"/>
    </source>
</evidence>
<dbReference type="CDD" id="cd16377">
    <property type="entry name" value="23S_rRNA_IVP_like"/>
    <property type="match status" value="1"/>
</dbReference>